<proteinExistence type="predicted"/>
<dbReference type="Gene3D" id="3.10.580.10">
    <property type="entry name" value="CBS-domain"/>
    <property type="match status" value="2"/>
</dbReference>
<name>A0A9W8ATF9_9FUNG</name>
<dbReference type="InterPro" id="IPR050511">
    <property type="entry name" value="AMPK_gamma/SDS23_families"/>
</dbReference>
<dbReference type="AlphaFoldDB" id="A0A9W8ATF9"/>
<dbReference type="Proteomes" id="UP001150925">
    <property type="component" value="Unassembled WGS sequence"/>
</dbReference>
<protein>
    <recommendedName>
        <fullName evidence="5">CBS domain-containing protein</fullName>
    </recommendedName>
</protein>
<dbReference type="PANTHER" id="PTHR13780:SF128">
    <property type="entry name" value="CBS DOMAIN-CONTAINING PROTEIN"/>
    <property type="match status" value="1"/>
</dbReference>
<feature type="compositionally biased region" description="Polar residues" evidence="4">
    <location>
        <begin position="112"/>
        <end position="125"/>
    </location>
</feature>
<dbReference type="PANTHER" id="PTHR13780">
    <property type="entry name" value="AMP-ACTIVATED PROTEIN KINASE, GAMMA REGULATORY SUBUNIT"/>
    <property type="match status" value="1"/>
</dbReference>
<sequence length="399" mass="44260">MVTSYTQNTESLPLQEEVSAFLKDRTVDNIVAYVAQTASEHNPVVDISHTTPIGHVLHILDEYDLQSLPVYRAASKGGKDYAGIVTLLDLLGVLVKGPTETLPTPLSPTSSRQAPGTGSTVSTYPPNGEGDSDEQEELDETHAIQRWKTALSLPVSSVASHTPPLRMFNTMTPLGDLLRYLAQRDHYQALVHTRINPTEAGGESSLNPAVVVITQADLVRYLWQHHVEFPSLMDQKLPQLVDIRESRRPNHGVSSSTSIHSDQAVPVQTVPMSTSALRAFHRMWRHHVSSLAITDKYQTTDEASTMTYEPISAEISVGHLRGITEARLDLLKRPVMAFLYAIQEEVATPFVVRSRFTFRQCIAGLLQTGSRRAWYVADVDDRPLAVLSFTDILGYFTTY</sequence>
<dbReference type="EMBL" id="JANBPY010000115">
    <property type="protein sequence ID" value="KAJ1968945.1"/>
    <property type="molecule type" value="Genomic_DNA"/>
</dbReference>
<organism evidence="6 7">
    <name type="scientific">Dispira parvispora</name>
    <dbReference type="NCBI Taxonomy" id="1520584"/>
    <lineage>
        <taxon>Eukaryota</taxon>
        <taxon>Fungi</taxon>
        <taxon>Fungi incertae sedis</taxon>
        <taxon>Zoopagomycota</taxon>
        <taxon>Kickxellomycotina</taxon>
        <taxon>Dimargaritomycetes</taxon>
        <taxon>Dimargaritales</taxon>
        <taxon>Dimargaritaceae</taxon>
        <taxon>Dispira</taxon>
    </lineage>
</organism>
<dbReference type="OrthoDB" id="449052at2759"/>
<feature type="region of interest" description="Disordered" evidence="4">
    <location>
        <begin position="100"/>
        <end position="140"/>
    </location>
</feature>
<comment type="caution">
    <text evidence="6">The sequence shown here is derived from an EMBL/GenBank/DDBJ whole genome shotgun (WGS) entry which is preliminary data.</text>
</comment>
<gene>
    <name evidence="6" type="ORF">IWQ62_000937</name>
</gene>
<reference evidence="6" key="1">
    <citation type="submission" date="2022-07" db="EMBL/GenBank/DDBJ databases">
        <title>Phylogenomic reconstructions and comparative analyses of Kickxellomycotina fungi.</title>
        <authorList>
            <person name="Reynolds N.K."/>
            <person name="Stajich J.E."/>
            <person name="Barry K."/>
            <person name="Grigoriev I.V."/>
            <person name="Crous P."/>
            <person name="Smith M.E."/>
        </authorList>
    </citation>
    <scope>NUCLEOTIDE SEQUENCE</scope>
    <source>
        <strain evidence="6">RSA 1196</strain>
    </source>
</reference>
<dbReference type="Pfam" id="PF00571">
    <property type="entry name" value="CBS"/>
    <property type="match status" value="1"/>
</dbReference>
<feature type="compositionally biased region" description="Acidic residues" evidence="4">
    <location>
        <begin position="130"/>
        <end position="139"/>
    </location>
</feature>
<keyword evidence="1" id="KW-0677">Repeat</keyword>
<keyword evidence="7" id="KW-1185">Reference proteome</keyword>
<dbReference type="InterPro" id="IPR046342">
    <property type="entry name" value="CBS_dom_sf"/>
</dbReference>
<accession>A0A9W8ATF9</accession>
<keyword evidence="2 3" id="KW-0129">CBS domain</keyword>
<evidence type="ECO:0000313" key="6">
    <source>
        <dbReference type="EMBL" id="KAJ1968945.1"/>
    </source>
</evidence>
<evidence type="ECO:0000256" key="4">
    <source>
        <dbReference type="SAM" id="MobiDB-lite"/>
    </source>
</evidence>
<evidence type="ECO:0000256" key="2">
    <source>
        <dbReference type="ARBA" id="ARBA00023122"/>
    </source>
</evidence>
<evidence type="ECO:0000256" key="1">
    <source>
        <dbReference type="ARBA" id="ARBA00022737"/>
    </source>
</evidence>
<dbReference type="PROSITE" id="PS51371">
    <property type="entry name" value="CBS"/>
    <property type="match status" value="1"/>
</dbReference>
<feature type="compositionally biased region" description="Low complexity" evidence="4">
    <location>
        <begin position="100"/>
        <end position="111"/>
    </location>
</feature>
<dbReference type="InterPro" id="IPR000644">
    <property type="entry name" value="CBS_dom"/>
</dbReference>
<dbReference type="SUPFAM" id="SSF54631">
    <property type="entry name" value="CBS-domain pair"/>
    <property type="match status" value="2"/>
</dbReference>
<evidence type="ECO:0000313" key="7">
    <source>
        <dbReference type="Proteomes" id="UP001150925"/>
    </source>
</evidence>
<evidence type="ECO:0000259" key="5">
    <source>
        <dbReference type="PROSITE" id="PS51371"/>
    </source>
</evidence>
<evidence type="ECO:0000256" key="3">
    <source>
        <dbReference type="PROSITE-ProRule" id="PRU00703"/>
    </source>
</evidence>
<feature type="domain" description="CBS" evidence="5">
    <location>
        <begin position="38"/>
        <end position="101"/>
    </location>
</feature>